<dbReference type="Proteomes" id="UP000494165">
    <property type="component" value="Unassembled WGS sequence"/>
</dbReference>
<evidence type="ECO:0000256" key="2">
    <source>
        <dbReference type="ARBA" id="ARBA00022737"/>
    </source>
</evidence>
<dbReference type="EMBL" id="CADEPI010001028">
    <property type="protein sequence ID" value="CAB3388951.1"/>
    <property type="molecule type" value="Genomic_DNA"/>
</dbReference>
<dbReference type="OrthoDB" id="10250130at2759"/>
<accession>A0A8S1E887</accession>
<reference evidence="4 5" key="1">
    <citation type="submission" date="2020-04" db="EMBL/GenBank/DDBJ databases">
        <authorList>
            <person name="Alioto T."/>
            <person name="Alioto T."/>
            <person name="Gomez Garrido J."/>
        </authorList>
    </citation>
    <scope>NUCLEOTIDE SEQUENCE [LARGE SCALE GENOMIC DNA]</scope>
</reference>
<evidence type="ECO:0000256" key="1">
    <source>
        <dbReference type="ARBA" id="ARBA00022441"/>
    </source>
</evidence>
<organism evidence="4 5">
    <name type="scientific">Cloeon dipterum</name>
    <dbReference type="NCBI Taxonomy" id="197152"/>
    <lineage>
        <taxon>Eukaryota</taxon>
        <taxon>Metazoa</taxon>
        <taxon>Ecdysozoa</taxon>
        <taxon>Arthropoda</taxon>
        <taxon>Hexapoda</taxon>
        <taxon>Insecta</taxon>
        <taxon>Pterygota</taxon>
        <taxon>Palaeoptera</taxon>
        <taxon>Ephemeroptera</taxon>
        <taxon>Pisciforma</taxon>
        <taxon>Baetidae</taxon>
        <taxon>Cloeon</taxon>
    </lineage>
</organism>
<dbReference type="PANTHER" id="PTHR46376">
    <property type="entry name" value="LEUCINE-ZIPPER-LIKE TRANSCRIPTIONAL REGULATOR 1"/>
    <property type="match status" value="1"/>
</dbReference>
<dbReference type="InterPro" id="IPR011333">
    <property type="entry name" value="SKP1/BTB/POZ_sf"/>
</dbReference>
<dbReference type="GO" id="GO:0005794">
    <property type="term" value="C:Golgi apparatus"/>
    <property type="evidence" value="ECO:0007669"/>
    <property type="project" value="TreeGrafter"/>
</dbReference>
<proteinExistence type="predicted"/>
<keyword evidence="1" id="KW-0880">Kelch repeat</keyword>
<keyword evidence="2" id="KW-0677">Repeat</keyword>
<name>A0A8S1E887_9INSE</name>
<evidence type="ECO:0000313" key="4">
    <source>
        <dbReference type="EMBL" id="CAB3388951.1"/>
    </source>
</evidence>
<dbReference type="PANTHER" id="PTHR46376:SF1">
    <property type="entry name" value="LEUCINE-ZIPPER-LIKE TRANSCRIPTIONAL REGULATOR 1"/>
    <property type="match status" value="1"/>
</dbReference>
<evidence type="ECO:0000313" key="5">
    <source>
        <dbReference type="Proteomes" id="UP000494165"/>
    </source>
</evidence>
<protein>
    <recommendedName>
        <fullName evidence="3">BTB domain-containing protein</fullName>
    </recommendedName>
</protein>
<gene>
    <name evidence="4" type="ORF">CLODIP_2_CD00187</name>
</gene>
<keyword evidence="5" id="KW-1185">Reference proteome</keyword>
<dbReference type="Pfam" id="PF07707">
    <property type="entry name" value="BACK"/>
    <property type="match status" value="1"/>
</dbReference>
<dbReference type="InterPro" id="IPR011705">
    <property type="entry name" value="BACK"/>
</dbReference>
<dbReference type="PROSITE" id="PS50097">
    <property type="entry name" value="BTB"/>
    <property type="match status" value="1"/>
</dbReference>
<dbReference type="Gene3D" id="3.30.710.10">
    <property type="entry name" value="Potassium Channel Kv1.1, Chain A"/>
    <property type="match status" value="1"/>
</dbReference>
<feature type="domain" description="BTB" evidence="3">
    <location>
        <begin position="1"/>
        <end position="42"/>
    </location>
</feature>
<sequence length="152" mass="17441">MFRSFMPVNGTVQVQIGDMIPSRQSFDSLLRYIYYGHVDMPPEDSLYLFSATCYYGFTNSRLQAFCKHNLEMNVTSENVVQILEAAERIQANDMKKYALVLIVQNFGKVARMPQLRQLSRELLLDIIDTLAEEFTDRKLSSDKSTHSLGSDI</sequence>
<dbReference type="CDD" id="cd18506">
    <property type="entry name" value="BACK2_LZTR1"/>
    <property type="match status" value="1"/>
</dbReference>
<comment type="caution">
    <text evidence="4">The sequence shown here is derived from an EMBL/GenBank/DDBJ whole genome shotgun (WGS) entry which is preliminary data.</text>
</comment>
<dbReference type="AlphaFoldDB" id="A0A8S1E887"/>
<dbReference type="InterPro" id="IPR051568">
    <property type="entry name" value="LZTR1/Attractin"/>
</dbReference>
<dbReference type="InterPro" id="IPR000210">
    <property type="entry name" value="BTB/POZ_dom"/>
</dbReference>
<evidence type="ECO:0000259" key="3">
    <source>
        <dbReference type="PROSITE" id="PS50097"/>
    </source>
</evidence>